<comment type="caution">
    <text evidence="2">The sequence shown here is derived from an EMBL/GenBank/DDBJ whole genome shotgun (WGS) entry which is preliminary data.</text>
</comment>
<keyword evidence="1" id="KW-1133">Transmembrane helix</keyword>
<keyword evidence="1" id="KW-0812">Transmembrane</keyword>
<dbReference type="Proteomes" id="UP001352852">
    <property type="component" value="Unassembled WGS sequence"/>
</dbReference>
<reference evidence="2 3" key="1">
    <citation type="submission" date="2021-06" db="EMBL/GenBank/DDBJ databases">
        <authorList>
            <person name="Palmer J.M."/>
        </authorList>
    </citation>
    <scope>NUCLEOTIDE SEQUENCE [LARGE SCALE GENOMIC DNA]</scope>
    <source>
        <strain evidence="2 3">CL_MEX2019</strain>
        <tissue evidence="2">Muscle</tissue>
    </source>
</reference>
<sequence length="106" mass="11989">MLEEEDGIKPTTVGVWDFLFVFACYLHYLTTRCRLSSGGERETSVRNLHQTGGVQESSRAACLRLSVCLIWLRCRSVLVQLARRLNCFPSFKISRKGLDSIPAGCY</sequence>
<evidence type="ECO:0000313" key="3">
    <source>
        <dbReference type="Proteomes" id="UP001352852"/>
    </source>
</evidence>
<name>A0ABU7CSV6_9TELE</name>
<accession>A0ABU7CSV6</accession>
<evidence type="ECO:0000313" key="2">
    <source>
        <dbReference type="EMBL" id="MED6264835.1"/>
    </source>
</evidence>
<gene>
    <name evidence="2" type="ORF">CHARACLAT_019182</name>
</gene>
<organism evidence="2 3">
    <name type="scientific">Characodon lateralis</name>
    <dbReference type="NCBI Taxonomy" id="208331"/>
    <lineage>
        <taxon>Eukaryota</taxon>
        <taxon>Metazoa</taxon>
        <taxon>Chordata</taxon>
        <taxon>Craniata</taxon>
        <taxon>Vertebrata</taxon>
        <taxon>Euteleostomi</taxon>
        <taxon>Actinopterygii</taxon>
        <taxon>Neopterygii</taxon>
        <taxon>Teleostei</taxon>
        <taxon>Neoteleostei</taxon>
        <taxon>Acanthomorphata</taxon>
        <taxon>Ovalentaria</taxon>
        <taxon>Atherinomorphae</taxon>
        <taxon>Cyprinodontiformes</taxon>
        <taxon>Goodeidae</taxon>
        <taxon>Characodon</taxon>
    </lineage>
</organism>
<evidence type="ECO:0000256" key="1">
    <source>
        <dbReference type="SAM" id="Phobius"/>
    </source>
</evidence>
<protein>
    <submittedName>
        <fullName evidence="2">Uncharacterized protein</fullName>
    </submittedName>
</protein>
<keyword evidence="1" id="KW-0472">Membrane</keyword>
<dbReference type="EMBL" id="JAHUTJ010001725">
    <property type="protein sequence ID" value="MED6264835.1"/>
    <property type="molecule type" value="Genomic_DNA"/>
</dbReference>
<feature type="transmembrane region" description="Helical" evidence="1">
    <location>
        <begin position="12"/>
        <end position="29"/>
    </location>
</feature>
<proteinExistence type="predicted"/>
<keyword evidence="3" id="KW-1185">Reference proteome</keyword>